<dbReference type="Pfam" id="PF00646">
    <property type="entry name" value="F-box"/>
    <property type="match status" value="1"/>
</dbReference>
<evidence type="ECO:0000256" key="2">
    <source>
        <dbReference type="ARBA" id="ARBA00022737"/>
    </source>
</evidence>
<feature type="domain" description="F-box" evidence="5">
    <location>
        <begin position="93"/>
        <end position="127"/>
    </location>
</feature>
<keyword evidence="4" id="KW-0472">Membrane</keyword>
<evidence type="ECO:0000256" key="3">
    <source>
        <dbReference type="SAM" id="MobiDB-lite"/>
    </source>
</evidence>
<keyword evidence="2" id="KW-0677">Repeat</keyword>
<keyword evidence="1" id="KW-0880">Kelch repeat</keyword>
<evidence type="ECO:0000256" key="1">
    <source>
        <dbReference type="ARBA" id="ARBA00022441"/>
    </source>
</evidence>
<dbReference type="Proteomes" id="UP000501690">
    <property type="component" value="Linkage Group LG2"/>
</dbReference>
<reference evidence="6 7" key="1">
    <citation type="submission" date="2019-04" db="EMBL/GenBank/DDBJ databases">
        <title>An improved genome assembly and genetic linkage map for asparagus bean, Vigna unguiculata ssp. sesquipedialis.</title>
        <authorList>
            <person name="Xia Q."/>
            <person name="Zhang R."/>
            <person name="Dong Y."/>
        </authorList>
    </citation>
    <scope>NUCLEOTIDE SEQUENCE [LARGE SCALE GENOMIC DNA]</scope>
    <source>
        <tissue evidence="6">Leaf</tissue>
    </source>
</reference>
<accession>A0A4D6KT38</accession>
<evidence type="ECO:0000313" key="7">
    <source>
        <dbReference type="Proteomes" id="UP000501690"/>
    </source>
</evidence>
<keyword evidence="4" id="KW-1133">Transmembrane helix</keyword>
<proteinExistence type="predicted"/>
<keyword evidence="7" id="KW-1185">Reference proteome</keyword>
<protein>
    <recommendedName>
        <fullName evidence="5">F-box domain-containing protein</fullName>
    </recommendedName>
</protein>
<organism evidence="6 7">
    <name type="scientific">Vigna unguiculata</name>
    <name type="common">Cowpea</name>
    <dbReference type="NCBI Taxonomy" id="3917"/>
    <lineage>
        <taxon>Eukaryota</taxon>
        <taxon>Viridiplantae</taxon>
        <taxon>Streptophyta</taxon>
        <taxon>Embryophyta</taxon>
        <taxon>Tracheophyta</taxon>
        <taxon>Spermatophyta</taxon>
        <taxon>Magnoliopsida</taxon>
        <taxon>eudicotyledons</taxon>
        <taxon>Gunneridae</taxon>
        <taxon>Pentapetalae</taxon>
        <taxon>rosids</taxon>
        <taxon>fabids</taxon>
        <taxon>Fabales</taxon>
        <taxon>Fabaceae</taxon>
        <taxon>Papilionoideae</taxon>
        <taxon>50 kb inversion clade</taxon>
        <taxon>NPAAA clade</taxon>
        <taxon>indigoferoid/millettioid clade</taxon>
        <taxon>Phaseoleae</taxon>
        <taxon>Vigna</taxon>
    </lineage>
</organism>
<dbReference type="PANTHER" id="PTHR46344:SF16">
    <property type="entry name" value="KELCH MOTIF FAMILY PROTEIN, EXPRESSED"/>
    <property type="match status" value="1"/>
</dbReference>
<evidence type="ECO:0000256" key="4">
    <source>
        <dbReference type="SAM" id="Phobius"/>
    </source>
</evidence>
<dbReference type="PANTHER" id="PTHR46344">
    <property type="entry name" value="OS02G0202900 PROTEIN"/>
    <property type="match status" value="1"/>
</dbReference>
<dbReference type="InterPro" id="IPR001810">
    <property type="entry name" value="F-box_dom"/>
</dbReference>
<evidence type="ECO:0000259" key="5">
    <source>
        <dbReference type="Pfam" id="PF00646"/>
    </source>
</evidence>
<feature type="region of interest" description="Disordered" evidence="3">
    <location>
        <begin position="68"/>
        <end position="91"/>
    </location>
</feature>
<keyword evidence="4" id="KW-0812">Transmembrane</keyword>
<name>A0A4D6KT38_VIGUN</name>
<feature type="transmembrane region" description="Helical" evidence="4">
    <location>
        <begin position="6"/>
        <end position="21"/>
    </location>
</feature>
<gene>
    <name evidence="6" type="ORF">DEO72_LG2g994</name>
</gene>
<dbReference type="AlphaFoldDB" id="A0A4D6KT38"/>
<sequence length="211" mass="23569">MWSFSYSTWLSLIILCFWAMIDEKLLYLNAVIRVDTTACLCRVDTGLKTVAGAKRYVPGTKLCLRPDIKPSIHPTRNKPARGDRSRNQSPLLPGLPDDLAIACLIRVPRVEHRKLRLVCKRCKMHLGSSRALEAAALVPLNGKLCIIRNNMSISLVDVSKLEDLKGSSAEQLWETIAGKGQFKTLVTNLWSSLAGRNRLKSHIVHCQILQA</sequence>
<evidence type="ECO:0000313" key="6">
    <source>
        <dbReference type="EMBL" id="QCD80672.1"/>
    </source>
</evidence>
<dbReference type="EMBL" id="CP039346">
    <property type="protein sequence ID" value="QCD80672.1"/>
    <property type="molecule type" value="Genomic_DNA"/>
</dbReference>